<dbReference type="AlphaFoldDB" id="I0ETQ4"/>
<protein>
    <recommendedName>
        <fullName evidence="3">Cupin 2 conserved barrel domain-containing protein</fullName>
    </recommendedName>
</protein>
<dbReference type="STRING" id="1163745.HCD_06605"/>
<evidence type="ECO:0008006" key="3">
    <source>
        <dbReference type="Google" id="ProtNLM"/>
    </source>
</evidence>
<organism evidence="1 2">
    <name type="scientific">Helicobacter cetorum (strain ATCC BAA-540 / CCUG 52418 / MIT 99-5656)</name>
    <dbReference type="NCBI Taxonomy" id="1163745"/>
    <lineage>
        <taxon>Bacteria</taxon>
        <taxon>Pseudomonadati</taxon>
        <taxon>Campylobacterota</taxon>
        <taxon>Epsilonproteobacteria</taxon>
        <taxon>Campylobacterales</taxon>
        <taxon>Helicobacteraceae</taxon>
        <taxon>Helicobacter</taxon>
    </lineage>
</organism>
<dbReference type="eggNOG" id="COG1917">
    <property type="taxonomic scope" value="Bacteria"/>
</dbReference>
<dbReference type="PATRIC" id="fig|1163745.3.peg.1393"/>
<proteinExistence type="predicted"/>
<dbReference type="Proteomes" id="UP000005013">
    <property type="component" value="Chromosome"/>
</dbReference>
<dbReference type="InterPro" id="IPR011051">
    <property type="entry name" value="RmlC_Cupin_sf"/>
</dbReference>
<dbReference type="Gene3D" id="2.60.120.10">
    <property type="entry name" value="Jelly Rolls"/>
    <property type="match status" value="1"/>
</dbReference>
<name>I0ETQ4_HELCM</name>
<gene>
    <name evidence="1" type="ordered locus">HCD_06605</name>
</gene>
<reference evidence="1 2" key="1">
    <citation type="journal article" date="2013" name="PLoS ONE">
        <title>Sequence Divergence and Conservation in Genomes ofHelicobacter cetorum Strains from a Dolphin and a Whale.</title>
        <authorList>
            <person name="Kersulyte D."/>
            <person name="Rossi M."/>
            <person name="Berg D.E."/>
        </authorList>
    </citation>
    <scope>NUCLEOTIDE SEQUENCE [LARGE SCALE GENOMIC DNA]</scope>
    <source>
        <strain evidence="1 2">MIT 99-5656</strain>
    </source>
</reference>
<dbReference type="RefSeq" id="WP_014659804.1">
    <property type="nucleotide sequence ID" value="NC_017735.1"/>
</dbReference>
<dbReference type="KEGG" id="hcm:HCD_06605"/>
<dbReference type="InterPro" id="IPR014710">
    <property type="entry name" value="RmlC-like_jellyroll"/>
</dbReference>
<dbReference type="EMBL" id="CP003481">
    <property type="protein sequence ID" value="AFI06323.1"/>
    <property type="molecule type" value="Genomic_DNA"/>
</dbReference>
<dbReference type="HOGENOM" id="CLU_170099_0_0_7"/>
<evidence type="ECO:0000313" key="1">
    <source>
        <dbReference type="EMBL" id="AFI06323.1"/>
    </source>
</evidence>
<evidence type="ECO:0000313" key="2">
    <source>
        <dbReference type="Proteomes" id="UP000005013"/>
    </source>
</evidence>
<dbReference type="OrthoDB" id="997205at2"/>
<accession>I0ETQ4</accession>
<keyword evidence="2" id="KW-1185">Reference proteome</keyword>
<dbReference type="SUPFAM" id="SSF51182">
    <property type="entry name" value="RmlC-like cupins"/>
    <property type="match status" value="1"/>
</dbReference>
<sequence length="113" mass="12632">MKVVNFLNDNKFEKLQIDVLSENSHNKEIRICMPKGAVMDKHQAPGAISVQVLKGKIWFEVENHKHEMTEGCLISLDSKVPHSLGGIENSVLRLSLSKNDSVDRVKGVHISKS</sequence>